<dbReference type="PANTHER" id="PTHR30408:SF12">
    <property type="entry name" value="TYPE I RESTRICTION ENZYME MJAVIII SPECIFICITY SUBUNIT"/>
    <property type="match status" value="1"/>
</dbReference>
<name>B1C2R6_9FIRM</name>
<dbReference type="Pfam" id="PF01420">
    <property type="entry name" value="Methylase_S"/>
    <property type="match status" value="2"/>
</dbReference>
<feature type="domain" description="Type I restriction modification DNA specificity" evidence="5">
    <location>
        <begin position="188"/>
        <end position="353"/>
    </location>
</feature>
<evidence type="ECO:0000313" key="7">
    <source>
        <dbReference type="Proteomes" id="UP000004910"/>
    </source>
</evidence>
<dbReference type="SUPFAM" id="SSF116734">
    <property type="entry name" value="DNA methylase specificity domain"/>
    <property type="match status" value="3"/>
</dbReference>
<reference evidence="6" key="2">
    <citation type="submission" date="2014-06" db="EMBL/GenBank/DDBJ databases">
        <title>Draft genome sequence of Clostridium spiroforme (DSM 1552).</title>
        <authorList>
            <person name="Sudarsanam P."/>
            <person name="Ley R."/>
            <person name="Guruge J."/>
            <person name="Turnbaugh P.J."/>
            <person name="Mahowald M."/>
            <person name="Liep D."/>
            <person name="Gordon J."/>
        </authorList>
    </citation>
    <scope>NUCLEOTIDE SEQUENCE</scope>
    <source>
        <strain evidence="6">DSM 1552</strain>
    </source>
</reference>
<dbReference type="InterPro" id="IPR052021">
    <property type="entry name" value="Type-I_RS_S_subunit"/>
</dbReference>
<accession>B1C2R6</accession>
<dbReference type="EMBL" id="ABIK02000010">
    <property type="protein sequence ID" value="EDS74751.1"/>
    <property type="molecule type" value="Genomic_DNA"/>
</dbReference>
<organism evidence="6 7">
    <name type="scientific">Thomasclavelia spiroformis DSM 1552</name>
    <dbReference type="NCBI Taxonomy" id="428126"/>
    <lineage>
        <taxon>Bacteria</taxon>
        <taxon>Bacillati</taxon>
        <taxon>Bacillota</taxon>
        <taxon>Erysipelotrichia</taxon>
        <taxon>Erysipelotrichales</taxon>
        <taxon>Coprobacillaceae</taxon>
        <taxon>Thomasclavelia</taxon>
    </lineage>
</organism>
<dbReference type="InterPro" id="IPR044946">
    <property type="entry name" value="Restrct_endonuc_typeI_TRD_sf"/>
</dbReference>
<gene>
    <name evidence="6" type="ORF">CLOSPI_01528</name>
</gene>
<reference evidence="6" key="1">
    <citation type="submission" date="2008-02" db="EMBL/GenBank/DDBJ databases">
        <authorList>
            <person name="Fulton L."/>
            <person name="Clifton S."/>
            <person name="Fulton B."/>
            <person name="Xu J."/>
            <person name="Minx P."/>
            <person name="Pepin K.H."/>
            <person name="Johnson M."/>
            <person name="Thiruvilangam P."/>
            <person name="Bhonagiri V."/>
            <person name="Nash W.E."/>
            <person name="Mardis E.R."/>
            <person name="Wilson R.K."/>
        </authorList>
    </citation>
    <scope>NUCLEOTIDE SEQUENCE [LARGE SCALE GENOMIC DNA]</scope>
    <source>
        <strain evidence="6">DSM 1552</strain>
    </source>
</reference>
<evidence type="ECO:0000256" key="1">
    <source>
        <dbReference type="ARBA" id="ARBA00010923"/>
    </source>
</evidence>
<comment type="caution">
    <text evidence="6">The sequence shown here is derived from an EMBL/GenBank/DDBJ whole genome shotgun (WGS) entry which is preliminary data.</text>
</comment>
<sequence>MTFVWEQRKLGEIGSASSGVGFPNSEQGGKEGIPFYKVSDMNLEGNEIEMTVSNNYVTKEQIARKKWSPLNDVPAMYFAKVGAAVMLNRKRLCRFPFLFDNNTMAYSLNKEYWDINFAKAEFAKIDLTKLVQVGALPSYNANDVESIKIMIPSLFEQSKIGNYFDELDRLITLHQRKILLDKYFLTIDWEQRKLGDCTFLSGKKNKNNLNLEPYAITNEHGFIPQNKAHDEFGYMKDTDRRAYNIVSKNSFAYNPARINIGSIGYYKGTENVIISSLYEVFQTVDSVYDPFLWQWFKTKDFQNWIIRLQEGSVRLYFYYDKLCECIIRMPKLEEQIKIANYFEALDNLITLHQWKCMISRKNIVYAWEQRKLGKIFVSMQNNTLSRADLSYDSGVAMNVHYGDILVKFGEVLDIKSERLPMIVDETVLDKYKSSFLKNGDIIIADTAEDETVGKCTEIAGLSDEYVISGLHTIPYRPLQKFAFGYLGYYMNSTSYHNQLLPLMQGIKVTSISKVSLQNTVIIYPKSKVEQAAIGKYFYNLDNLITLHQWECIVCTKIKVNTSIQCKFIKIGVKLQKCILLSIILLFKRRKISCIFYVNILLRFIKVIELEIELIFGIIDGTIIVIFYLKIRCLYLNIFCTFIFKFNK</sequence>
<proteinExistence type="inferred from homology"/>
<keyword evidence="3" id="KW-0238">DNA-binding</keyword>
<evidence type="ECO:0000313" key="6">
    <source>
        <dbReference type="EMBL" id="EDS74751.1"/>
    </source>
</evidence>
<feature type="transmembrane region" description="Helical" evidence="4">
    <location>
        <begin position="624"/>
        <end position="643"/>
    </location>
</feature>
<keyword evidence="2" id="KW-0680">Restriction system</keyword>
<dbReference type="STRING" id="428126.CLOSPI_01528"/>
<keyword evidence="4" id="KW-0472">Membrane</keyword>
<dbReference type="RefSeq" id="WP_004610042.1">
    <property type="nucleotide sequence ID" value="NZ_CP102275.1"/>
</dbReference>
<dbReference type="GeneID" id="94017191"/>
<dbReference type="Proteomes" id="UP000004910">
    <property type="component" value="Unassembled WGS sequence"/>
</dbReference>
<dbReference type="GO" id="GO:0003677">
    <property type="term" value="F:DNA binding"/>
    <property type="evidence" value="ECO:0007669"/>
    <property type="project" value="UniProtKB-KW"/>
</dbReference>
<dbReference type="eggNOG" id="COG0732">
    <property type="taxonomic scope" value="Bacteria"/>
</dbReference>
<protein>
    <submittedName>
        <fullName evidence="6">Type I restriction modification DNA specificity domain protein</fullName>
    </submittedName>
</protein>
<comment type="similarity">
    <text evidence="1">Belongs to the type-I restriction system S methylase family.</text>
</comment>
<feature type="domain" description="Type I restriction modification DNA specificity" evidence="5">
    <location>
        <begin position="5"/>
        <end position="178"/>
    </location>
</feature>
<evidence type="ECO:0000256" key="3">
    <source>
        <dbReference type="ARBA" id="ARBA00023125"/>
    </source>
</evidence>
<dbReference type="HOGENOM" id="CLU_423189_0_0_9"/>
<evidence type="ECO:0000256" key="2">
    <source>
        <dbReference type="ARBA" id="ARBA00022747"/>
    </source>
</evidence>
<keyword evidence="7" id="KW-1185">Reference proteome</keyword>
<dbReference type="Gene3D" id="3.90.220.20">
    <property type="entry name" value="DNA methylase specificity domains"/>
    <property type="match status" value="3"/>
</dbReference>
<keyword evidence="4" id="KW-0812">Transmembrane</keyword>
<evidence type="ECO:0000259" key="5">
    <source>
        <dbReference type="Pfam" id="PF01420"/>
    </source>
</evidence>
<evidence type="ECO:0000256" key="4">
    <source>
        <dbReference type="SAM" id="Phobius"/>
    </source>
</evidence>
<keyword evidence="4" id="KW-1133">Transmembrane helix</keyword>
<dbReference type="PANTHER" id="PTHR30408">
    <property type="entry name" value="TYPE-1 RESTRICTION ENZYME ECOKI SPECIFICITY PROTEIN"/>
    <property type="match status" value="1"/>
</dbReference>
<dbReference type="AlphaFoldDB" id="B1C2R6"/>
<dbReference type="InterPro" id="IPR000055">
    <property type="entry name" value="Restrct_endonuc_typeI_TRD"/>
</dbReference>
<dbReference type="GO" id="GO:0009307">
    <property type="term" value="P:DNA restriction-modification system"/>
    <property type="evidence" value="ECO:0007669"/>
    <property type="project" value="UniProtKB-KW"/>
</dbReference>